<name>A0A1Y2BBM9_9TREE</name>
<evidence type="ECO:0000256" key="1">
    <source>
        <dbReference type="ARBA" id="ARBA00009003"/>
    </source>
</evidence>
<dbReference type="GO" id="GO:0000009">
    <property type="term" value="F:alpha-1,6-mannosyltransferase activity"/>
    <property type="evidence" value="ECO:0007669"/>
    <property type="project" value="InterPro"/>
</dbReference>
<dbReference type="OrthoDB" id="409543at2759"/>
<dbReference type="InParanoid" id="A0A1Y2BBM9"/>
<organism evidence="2 3">
    <name type="scientific">Naematelia encephala</name>
    <dbReference type="NCBI Taxonomy" id="71784"/>
    <lineage>
        <taxon>Eukaryota</taxon>
        <taxon>Fungi</taxon>
        <taxon>Dikarya</taxon>
        <taxon>Basidiomycota</taxon>
        <taxon>Agaricomycotina</taxon>
        <taxon>Tremellomycetes</taxon>
        <taxon>Tremellales</taxon>
        <taxon>Naemateliaceae</taxon>
        <taxon>Naematelia</taxon>
    </lineage>
</organism>
<dbReference type="InterPro" id="IPR039367">
    <property type="entry name" value="Och1-like"/>
</dbReference>
<proteinExistence type="inferred from homology"/>
<evidence type="ECO:0000313" key="3">
    <source>
        <dbReference type="Proteomes" id="UP000193986"/>
    </source>
</evidence>
<comment type="similarity">
    <text evidence="1">Belongs to the glycosyltransferase 32 family.</text>
</comment>
<dbReference type="Pfam" id="PF04488">
    <property type="entry name" value="Gly_transf_sug"/>
    <property type="match status" value="1"/>
</dbReference>
<dbReference type="Gene3D" id="3.90.550.20">
    <property type="match status" value="1"/>
</dbReference>
<accession>A0A1Y2BBM9</accession>
<comment type="caution">
    <text evidence="2">The sequence shown here is derived from an EMBL/GenBank/DDBJ whole genome shotgun (WGS) entry which is preliminary data.</text>
</comment>
<dbReference type="AlphaFoldDB" id="A0A1Y2BBM9"/>
<gene>
    <name evidence="2" type="ORF">BCR39DRAFT_59383</name>
</gene>
<sequence length="530" mass="59689">MGQTTSVIHLTRRGPILIALLVLTFLFASVHILRSGTEPLRSLSSRLRTSSNTFLTANDDKGYDYDGLVPSGMADTLAEVYEDERLSLLSNIGFNQDSEEAAVRTRPGGLDPDFNAYITRLETFVDEWFGGSKHYSYLNKMLDRLVHAQPPPMREQEFQKNIISFDKDGRAGVPDEFAYWDKRMAGQGWNVEVGDDESMEQWFNSATQEQAGREGIDGEVEPEFGFGDGVGAAKWRTLWDSLQRPVLKADLLRYLLMLVEGGLYTDSDTAPLSDINLWGTNAHHLTPPTLRVLQRAMRHLSKMPIPGSELESETDFDEDSATNPVDEVSLGIKNPRVALVVSVEYDVGHERQDPRFGYTRDLQIVQWTFLAKPFHPVFLDVLETATHDITQRHQSGKGEDSWQAILDGTGPGPFTDAVLRYLLIQYGVAPSQLRGMEDGALIGDVLLLPLHAFGSYLGGEEDWNAHDPSTRCVAHGFRGRWKGDINFEERKRKRSGNITFKERRTVEKKPFSFFENKQTNKQTNVVTTLQ</sequence>
<evidence type="ECO:0000313" key="2">
    <source>
        <dbReference type="EMBL" id="ORY32116.1"/>
    </source>
</evidence>
<dbReference type="PANTHER" id="PTHR31834">
    <property type="entry name" value="INITIATION-SPECIFIC ALPHA-1,6-MANNOSYLTRANSFERASE"/>
    <property type="match status" value="1"/>
</dbReference>
<keyword evidence="3" id="KW-1185">Reference proteome</keyword>
<dbReference type="EMBL" id="MCFC01000011">
    <property type="protein sequence ID" value="ORY32116.1"/>
    <property type="molecule type" value="Genomic_DNA"/>
</dbReference>
<dbReference type="Proteomes" id="UP000193986">
    <property type="component" value="Unassembled WGS sequence"/>
</dbReference>
<dbReference type="InterPro" id="IPR007577">
    <property type="entry name" value="GlycoTrfase_DXD_sugar-bd_CS"/>
</dbReference>
<reference evidence="2 3" key="1">
    <citation type="submission" date="2016-07" db="EMBL/GenBank/DDBJ databases">
        <title>Pervasive Adenine N6-methylation of Active Genes in Fungi.</title>
        <authorList>
            <consortium name="DOE Joint Genome Institute"/>
            <person name="Mondo S.J."/>
            <person name="Dannebaum R.O."/>
            <person name="Kuo R.C."/>
            <person name="Labutti K."/>
            <person name="Haridas S."/>
            <person name="Kuo A."/>
            <person name="Salamov A."/>
            <person name="Ahrendt S.R."/>
            <person name="Lipzen A."/>
            <person name="Sullivan W."/>
            <person name="Andreopoulos W.B."/>
            <person name="Clum A."/>
            <person name="Lindquist E."/>
            <person name="Daum C."/>
            <person name="Ramamoorthy G.K."/>
            <person name="Gryganskyi A."/>
            <person name="Culley D."/>
            <person name="Magnuson J.K."/>
            <person name="James T.Y."/>
            <person name="O'Malley M.A."/>
            <person name="Stajich J.E."/>
            <person name="Spatafora J.W."/>
            <person name="Visel A."/>
            <person name="Grigoriev I.V."/>
        </authorList>
    </citation>
    <scope>NUCLEOTIDE SEQUENCE [LARGE SCALE GENOMIC DNA]</scope>
    <source>
        <strain evidence="2 3">68-887.2</strain>
    </source>
</reference>
<protein>
    <recommendedName>
        <fullName evidence="4">Glycosyltransferase family 32 protein</fullName>
    </recommendedName>
</protein>
<dbReference type="InterPro" id="IPR029044">
    <property type="entry name" value="Nucleotide-diphossugar_trans"/>
</dbReference>
<dbReference type="SUPFAM" id="SSF53448">
    <property type="entry name" value="Nucleotide-diphospho-sugar transferases"/>
    <property type="match status" value="1"/>
</dbReference>
<dbReference type="GO" id="GO:0006487">
    <property type="term" value="P:protein N-linked glycosylation"/>
    <property type="evidence" value="ECO:0007669"/>
    <property type="project" value="TreeGrafter"/>
</dbReference>
<dbReference type="GO" id="GO:0000136">
    <property type="term" value="C:mannan polymerase complex"/>
    <property type="evidence" value="ECO:0007669"/>
    <property type="project" value="TreeGrafter"/>
</dbReference>
<evidence type="ECO:0008006" key="4">
    <source>
        <dbReference type="Google" id="ProtNLM"/>
    </source>
</evidence>
<dbReference type="PANTHER" id="PTHR31834:SF1">
    <property type="entry name" value="INITIATION-SPECIFIC ALPHA-1,6-MANNOSYLTRANSFERASE"/>
    <property type="match status" value="1"/>
</dbReference>